<keyword evidence="2" id="KW-1185">Reference proteome</keyword>
<protein>
    <submittedName>
        <fullName evidence="1">Uncharacterized protein</fullName>
    </submittedName>
</protein>
<dbReference type="OrthoDB" id="47198at2"/>
<name>A0A1H7WRP3_OLID1</name>
<reference evidence="2" key="1">
    <citation type="submission" date="2016-10" db="EMBL/GenBank/DDBJ databases">
        <authorList>
            <person name="Varghese N."/>
            <person name="Submissions S."/>
        </authorList>
    </citation>
    <scope>NUCLEOTIDE SEQUENCE [LARGE SCALE GENOMIC DNA]</scope>
    <source>
        <strain evidence="2">DSM 18733</strain>
    </source>
</reference>
<evidence type="ECO:0000313" key="1">
    <source>
        <dbReference type="EMBL" id="SEM24210.1"/>
    </source>
</evidence>
<dbReference type="STRING" id="407022.SAMN05661044_04638"/>
<accession>A0A1H7WRP3</accession>
<dbReference type="Proteomes" id="UP000199421">
    <property type="component" value="Unassembled WGS sequence"/>
</dbReference>
<dbReference type="AlphaFoldDB" id="A0A1H7WRP3"/>
<gene>
    <name evidence="1" type="ORF">SAMN05661044_04638</name>
</gene>
<evidence type="ECO:0000313" key="2">
    <source>
        <dbReference type="Proteomes" id="UP000199421"/>
    </source>
</evidence>
<organism evidence="1 2">
    <name type="scientific">Olivibacter domesticus</name>
    <name type="common">Pseudosphingobacterium domesticum</name>
    <dbReference type="NCBI Taxonomy" id="407022"/>
    <lineage>
        <taxon>Bacteria</taxon>
        <taxon>Pseudomonadati</taxon>
        <taxon>Bacteroidota</taxon>
        <taxon>Sphingobacteriia</taxon>
        <taxon>Sphingobacteriales</taxon>
        <taxon>Sphingobacteriaceae</taxon>
        <taxon>Olivibacter</taxon>
    </lineage>
</organism>
<proteinExistence type="predicted"/>
<dbReference type="EMBL" id="FOAF01000009">
    <property type="protein sequence ID" value="SEM24210.1"/>
    <property type="molecule type" value="Genomic_DNA"/>
</dbReference>
<sequence>MYRTYYLNGNQQTNGNYEVHHGDCYWIKNSTNLKKLGGYYTCEPAVLEAKRQYPGARINGCAYCCPHCHTS</sequence>